<dbReference type="Pfam" id="PF16900">
    <property type="entry name" value="REPA_OB_2"/>
    <property type="match status" value="1"/>
</dbReference>
<dbReference type="Pfam" id="PF08646">
    <property type="entry name" value="Rep_fac-A_C"/>
    <property type="match status" value="1"/>
</dbReference>
<evidence type="ECO:0000256" key="1">
    <source>
        <dbReference type="ARBA" id="ARBA00004123"/>
    </source>
</evidence>
<evidence type="ECO:0000256" key="8">
    <source>
        <dbReference type="ARBA" id="ARBA00023242"/>
    </source>
</evidence>
<keyword evidence="7 11" id="KW-0238">DNA-binding</keyword>
<dbReference type="FunFam" id="2.40.50.140:FF:000041">
    <property type="entry name" value="Replication protein A subunit"/>
    <property type="match status" value="1"/>
</dbReference>
<evidence type="ECO:0000256" key="11">
    <source>
        <dbReference type="RuleBase" id="RU364130"/>
    </source>
</evidence>
<comment type="subunit">
    <text evidence="10 11">Component of the heterotrimeric canonical replication protein A complex (RPA).</text>
</comment>
<keyword evidence="5 11" id="KW-0863">Zinc-finger</keyword>
<proteinExistence type="inferred from homology"/>
<evidence type="ECO:0000256" key="10">
    <source>
        <dbReference type="ARBA" id="ARBA00062035"/>
    </source>
</evidence>
<dbReference type="GO" id="GO:0008270">
    <property type="term" value="F:zinc ion binding"/>
    <property type="evidence" value="ECO:0007669"/>
    <property type="project" value="UniProtKB-KW"/>
</dbReference>
<evidence type="ECO:0000256" key="4">
    <source>
        <dbReference type="ARBA" id="ARBA00022723"/>
    </source>
</evidence>
<dbReference type="CDD" id="cd04474">
    <property type="entry name" value="RPA1_DBD_A"/>
    <property type="match status" value="1"/>
</dbReference>
<dbReference type="InterPro" id="IPR004591">
    <property type="entry name" value="Rfa1"/>
</dbReference>
<evidence type="ECO:0000256" key="12">
    <source>
        <dbReference type="SAM" id="MobiDB-lite"/>
    </source>
</evidence>
<dbReference type="AlphaFoldDB" id="A0A0K0D2W9"/>
<sequence length="619" mass="68371">MTAAVSVTPAQYRKYGINGELRLSTGFFQRYFESDGTSTEVPILQVSLARKLGEGMAGLFVVRSLEAQCDRDNLVGNAENGGEIIAVTKMYINPAGCVGKKSENVPGKPMLMIAGYELLSRGHPIFAPGISHDGDKDKFSTFKPTEVYSVPWENPSIPGAKNQGGAQSARPAAPRRQPQSFGSGNVTPISVITPYISKWRICGLCTAKEELKTTKARSGAGDMKVFSFELTDKDGSSIRISGFNDVAERAYSIIQTDCSYYLSGGIVKQANKRFNTTGHDYELSLSVSSEIAPCHDQIPKPALVLKICPLINIPSHKDETVDVLAIVDRVEPVNKFISKQGRDCVKRDVELIDQTATVVQLTLWGEQAENFEDHALGQVISIKGALVKEWNGAFSLAVASGSKIELSPQLDVVPKLYEWYMSERAKVDTKTISTVASAGGDSFGKCRDLRFIGTLTALQLGNEAILPNGRYMNLKAMITTSCPNDGCSKKVVQLGVEQYRCEKCDTTSDSFKWNYMVQAELTDLTGSVWVTLFSNPATKLFGMEPQKLGDLKEADKDAYNRVFTDICFKYFNWRINAKPNTYNDETRMRYSVLGCEPVPYDRYIPQLEFTLEKLEQLEC</sequence>
<dbReference type="CDD" id="cd04476">
    <property type="entry name" value="RPA1_DBD_C"/>
    <property type="match status" value="1"/>
</dbReference>
<dbReference type="PANTHER" id="PTHR47165">
    <property type="entry name" value="OS03G0429900 PROTEIN"/>
    <property type="match status" value="1"/>
</dbReference>
<feature type="domain" description="Replication protein A OB" evidence="14">
    <location>
        <begin position="316"/>
        <end position="405"/>
    </location>
</feature>
<dbReference type="Proteomes" id="UP000035642">
    <property type="component" value="Unassembled WGS sequence"/>
</dbReference>
<evidence type="ECO:0000259" key="13">
    <source>
        <dbReference type="Pfam" id="PF08646"/>
    </source>
</evidence>
<accession>A0A0K0D2W9</accession>
<feature type="region of interest" description="Disordered" evidence="12">
    <location>
        <begin position="153"/>
        <end position="184"/>
    </location>
</feature>
<reference evidence="16" key="2">
    <citation type="submission" date="2017-02" db="UniProtKB">
        <authorList>
            <consortium name="WormBaseParasite"/>
        </authorList>
    </citation>
    <scope>IDENTIFICATION</scope>
</reference>
<dbReference type="Gene3D" id="2.40.50.140">
    <property type="entry name" value="Nucleic acid-binding proteins"/>
    <property type="match status" value="3"/>
</dbReference>
<evidence type="ECO:0000313" key="16">
    <source>
        <dbReference type="WBParaSite" id="ACAC_0000441401-mRNA-1"/>
    </source>
</evidence>
<reference evidence="15" key="1">
    <citation type="submission" date="2012-09" db="EMBL/GenBank/DDBJ databases">
        <authorList>
            <person name="Martin A.A."/>
        </authorList>
    </citation>
    <scope>NUCLEOTIDE SEQUENCE</scope>
</reference>
<dbReference type="PANTHER" id="PTHR47165:SF4">
    <property type="entry name" value="OS03G0429900 PROTEIN"/>
    <property type="match status" value="1"/>
</dbReference>
<dbReference type="InterPro" id="IPR031657">
    <property type="entry name" value="REPA_OB_2"/>
</dbReference>
<keyword evidence="15" id="KW-1185">Reference proteome</keyword>
<dbReference type="GO" id="GO:0003677">
    <property type="term" value="F:DNA binding"/>
    <property type="evidence" value="ECO:0007669"/>
    <property type="project" value="UniProtKB-KW"/>
</dbReference>
<dbReference type="SUPFAM" id="SSF50249">
    <property type="entry name" value="Nucleic acid-binding proteins"/>
    <property type="match status" value="3"/>
</dbReference>
<feature type="domain" description="Replication factor A C-terminal" evidence="13">
    <location>
        <begin position="474"/>
        <end position="604"/>
    </location>
</feature>
<comment type="similarity">
    <text evidence="2 11">Belongs to the replication factor A protein 1 family.</text>
</comment>
<evidence type="ECO:0000256" key="7">
    <source>
        <dbReference type="ARBA" id="ARBA00023125"/>
    </source>
</evidence>
<evidence type="ECO:0000256" key="9">
    <source>
        <dbReference type="ARBA" id="ARBA00058595"/>
    </source>
</evidence>
<evidence type="ECO:0000256" key="3">
    <source>
        <dbReference type="ARBA" id="ARBA00022705"/>
    </source>
</evidence>
<dbReference type="InterPro" id="IPR012340">
    <property type="entry name" value="NA-bd_OB-fold"/>
</dbReference>
<keyword evidence="8 11" id="KW-0539">Nucleus</keyword>
<evidence type="ECO:0000256" key="5">
    <source>
        <dbReference type="ARBA" id="ARBA00022771"/>
    </source>
</evidence>
<dbReference type="FunFam" id="2.40.50.140:FF:000090">
    <property type="entry name" value="Replication protein A subunit"/>
    <property type="match status" value="1"/>
</dbReference>
<dbReference type="STRING" id="6313.A0A0K0D2W9"/>
<dbReference type="GO" id="GO:0005634">
    <property type="term" value="C:nucleus"/>
    <property type="evidence" value="ECO:0007669"/>
    <property type="project" value="UniProtKB-SubCell"/>
</dbReference>
<name>A0A0K0D2W9_ANGCA</name>
<evidence type="ECO:0000256" key="6">
    <source>
        <dbReference type="ARBA" id="ARBA00022833"/>
    </source>
</evidence>
<feature type="compositionally biased region" description="Low complexity" evidence="12">
    <location>
        <begin position="163"/>
        <end position="180"/>
    </location>
</feature>
<keyword evidence="4 11" id="KW-0479">Metal-binding</keyword>
<dbReference type="GO" id="GO:0006310">
    <property type="term" value="P:DNA recombination"/>
    <property type="evidence" value="ECO:0007669"/>
    <property type="project" value="InterPro"/>
</dbReference>
<dbReference type="InterPro" id="IPR047192">
    <property type="entry name" value="Euk_RPA1_DBD_C"/>
</dbReference>
<dbReference type="NCBIfam" id="TIGR00617">
    <property type="entry name" value="rpa1"/>
    <property type="match status" value="1"/>
</dbReference>
<dbReference type="GO" id="GO:0006281">
    <property type="term" value="P:DNA repair"/>
    <property type="evidence" value="ECO:0007669"/>
    <property type="project" value="InterPro"/>
</dbReference>
<evidence type="ECO:0000259" key="14">
    <source>
        <dbReference type="Pfam" id="PF16900"/>
    </source>
</evidence>
<protein>
    <recommendedName>
        <fullName evidence="11">Replication protein A subunit</fullName>
    </recommendedName>
</protein>
<evidence type="ECO:0000313" key="15">
    <source>
        <dbReference type="Proteomes" id="UP000035642"/>
    </source>
</evidence>
<dbReference type="InterPro" id="IPR013955">
    <property type="entry name" value="Rep_factor-A_C"/>
</dbReference>
<evidence type="ECO:0000256" key="2">
    <source>
        <dbReference type="ARBA" id="ARBA00005690"/>
    </source>
</evidence>
<keyword evidence="6 11" id="KW-0862">Zinc</keyword>
<dbReference type="CDD" id="cd04475">
    <property type="entry name" value="RPA1_DBD_B"/>
    <property type="match status" value="1"/>
</dbReference>
<organism evidence="15 16">
    <name type="scientific">Angiostrongylus cantonensis</name>
    <name type="common">Rat lungworm</name>
    <dbReference type="NCBI Taxonomy" id="6313"/>
    <lineage>
        <taxon>Eukaryota</taxon>
        <taxon>Metazoa</taxon>
        <taxon>Ecdysozoa</taxon>
        <taxon>Nematoda</taxon>
        <taxon>Chromadorea</taxon>
        <taxon>Rhabditida</taxon>
        <taxon>Rhabditina</taxon>
        <taxon>Rhabditomorpha</taxon>
        <taxon>Strongyloidea</taxon>
        <taxon>Metastrongylidae</taxon>
        <taxon>Angiostrongylus</taxon>
    </lineage>
</organism>
<dbReference type="GO" id="GO:0006260">
    <property type="term" value="P:DNA replication"/>
    <property type="evidence" value="ECO:0007669"/>
    <property type="project" value="UniProtKB-KW"/>
</dbReference>
<keyword evidence="3 11" id="KW-0235">DNA replication</keyword>
<dbReference type="WBParaSite" id="ACAC_0000441401-mRNA-1">
    <property type="protein sequence ID" value="ACAC_0000441401-mRNA-1"/>
    <property type="gene ID" value="ACAC_0000441401"/>
</dbReference>
<comment type="function">
    <text evidence="9 11">As part of the heterotrimeric replication protein A complex (RPA/RP-A), binds and stabilizes single-stranded DNA intermediates, that form during DNA replication or upon DNA stress. It prevents their reannealing and in parallel, recruits and activates different proteins and complexes involved in DNA metabolism. Thereby, it plays an essential role both in DNA replication and the cellular response to DNA damage.</text>
</comment>
<comment type="subcellular location">
    <subcellularLocation>
        <location evidence="1 11">Nucleus</location>
    </subcellularLocation>
</comment>